<comment type="caution">
    <text evidence="9">The sequence shown here is derived from an EMBL/GenBank/DDBJ whole genome shotgun (WGS) entry which is preliminary data.</text>
</comment>
<dbReference type="NCBIfam" id="TIGR01569">
    <property type="entry name" value="A_tha_TIGR01569"/>
    <property type="match status" value="1"/>
</dbReference>
<dbReference type="InterPro" id="IPR006702">
    <property type="entry name" value="CASP_dom"/>
</dbReference>
<evidence type="ECO:0000256" key="4">
    <source>
        <dbReference type="ARBA" id="ARBA00022692"/>
    </source>
</evidence>
<evidence type="ECO:0000256" key="5">
    <source>
        <dbReference type="ARBA" id="ARBA00022989"/>
    </source>
</evidence>
<feature type="domain" description="Casparian strip membrane protein" evidence="8">
    <location>
        <begin position="8"/>
        <end position="108"/>
    </location>
</feature>
<evidence type="ECO:0000256" key="2">
    <source>
        <dbReference type="ARBA" id="ARBA00007651"/>
    </source>
</evidence>
<keyword evidence="10" id="KW-1185">Reference proteome</keyword>
<evidence type="ECO:0000313" key="10">
    <source>
        <dbReference type="Proteomes" id="UP000298416"/>
    </source>
</evidence>
<comment type="caution">
    <text evidence="7">Lacks conserved residue(s) required for the propagation of feature annotation.</text>
</comment>
<dbReference type="PROSITE" id="PS51257">
    <property type="entry name" value="PROKAR_LIPOPROTEIN"/>
    <property type="match status" value="1"/>
</dbReference>
<comment type="subunit">
    <text evidence="7">Homodimer and heterodimers.</text>
</comment>
<feature type="transmembrane region" description="Helical" evidence="7">
    <location>
        <begin position="98"/>
        <end position="120"/>
    </location>
</feature>
<protein>
    <recommendedName>
        <fullName evidence="7">CASP-like protein</fullName>
    </recommendedName>
</protein>
<comment type="similarity">
    <text evidence="2 7">Belongs to the Casparian strip membrane proteins (CASP) family.</text>
</comment>
<keyword evidence="3 7" id="KW-1003">Cell membrane</keyword>
<keyword evidence="6 7" id="KW-0472">Membrane</keyword>
<dbReference type="EMBL" id="PNBA02000002">
    <property type="protein sequence ID" value="KAG6433901.1"/>
    <property type="molecule type" value="Genomic_DNA"/>
</dbReference>
<evidence type="ECO:0000259" key="8">
    <source>
        <dbReference type="Pfam" id="PF04535"/>
    </source>
</evidence>
<dbReference type="InterPro" id="IPR044173">
    <property type="entry name" value="CASPL"/>
</dbReference>
<feature type="transmembrane region" description="Helical" evidence="7">
    <location>
        <begin position="6"/>
        <end position="33"/>
    </location>
</feature>
<dbReference type="Pfam" id="PF04535">
    <property type="entry name" value="CASP_dom"/>
    <property type="match status" value="1"/>
</dbReference>
<evidence type="ECO:0000256" key="6">
    <source>
        <dbReference type="ARBA" id="ARBA00023136"/>
    </source>
</evidence>
<sequence length="123" mass="13282">MLKFFFLFFFRFFVIAMSISSGYLVLSVPFSVACVVQPLVPGPRLLLIICDTFIVTFLTSAAASSAAIVYLAHNGNSEANWLPLCQQFGDFCQRISGAVVAGFVAVALLLIMVVLSALGLTKH</sequence>
<evidence type="ECO:0000256" key="7">
    <source>
        <dbReference type="RuleBase" id="RU361233"/>
    </source>
</evidence>
<dbReference type="PANTHER" id="PTHR36488">
    <property type="entry name" value="CASP-LIKE PROTEIN 1U1"/>
    <property type="match status" value="1"/>
</dbReference>
<evidence type="ECO:0000256" key="3">
    <source>
        <dbReference type="ARBA" id="ARBA00022475"/>
    </source>
</evidence>
<dbReference type="PANTHER" id="PTHR36488:SF11">
    <property type="entry name" value="CASP-LIKE PROTEIN"/>
    <property type="match status" value="1"/>
</dbReference>
<reference evidence="9" key="1">
    <citation type="submission" date="2018-01" db="EMBL/GenBank/DDBJ databases">
        <authorList>
            <person name="Mao J.F."/>
        </authorList>
    </citation>
    <scope>NUCLEOTIDE SEQUENCE</scope>
    <source>
        <strain evidence="9">Huo1</strain>
        <tissue evidence="9">Leaf</tissue>
    </source>
</reference>
<gene>
    <name evidence="9" type="ORF">SASPL_105520</name>
</gene>
<name>A0A8X9AAU1_SALSN</name>
<evidence type="ECO:0000313" key="9">
    <source>
        <dbReference type="EMBL" id="KAG6433901.1"/>
    </source>
</evidence>
<dbReference type="GO" id="GO:0005886">
    <property type="term" value="C:plasma membrane"/>
    <property type="evidence" value="ECO:0007669"/>
    <property type="project" value="UniProtKB-SubCell"/>
</dbReference>
<keyword evidence="4 7" id="KW-0812">Transmembrane</keyword>
<reference evidence="9" key="2">
    <citation type="submission" date="2020-08" db="EMBL/GenBank/DDBJ databases">
        <title>Plant Genome Project.</title>
        <authorList>
            <person name="Zhang R.-G."/>
        </authorList>
    </citation>
    <scope>NUCLEOTIDE SEQUENCE</scope>
    <source>
        <strain evidence="9">Huo1</strain>
        <tissue evidence="9">Leaf</tissue>
    </source>
</reference>
<feature type="transmembrane region" description="Helical" evidence="7">
    <location>
        <begin position="45"/>
        <end position="72"/>
    </location>
</feature>
<evidence type="ECO:0000256" key="1">
    <source>
        <dbReference type="ARBA" id="ARBA00004651"/>
    </source>
</evidence>
<dbReference type="InterPro" id="IPR006459">
    <property type="entry name" value="CASP/CASPL"/>
</dbReference>
<organism evidence="9">
    <name type="scientific">Salvia splendens</name>
    <name type="common">Scarlet sage</name>
    <dbReference type="NCBI Taxonomy" id="180675"/>
    <lineage>
        <taxon>Eukaryota</taxon>
        <taxon>Viridiplantae</taxon>
        <taxon>Streptophyta</taxon>
        <taxon>Embryophyta</taxon>
        <taxon>Tracheophyta</taxon>
        <taxon>Spermatophyta</taxon>
        <taxon>Magnoliopsida</taxon>
        <taxon>eudicotyledons</taxon>
        <taxon>Gunneridae</taxon>
        <taxon>Pentapetalae</taxon>
        <taxon>asterids</taxon>
        <taxon>lamiids</taxon>
        <taxon>Lamiales</taxon>
        <taxon>Lamiaceae</taxon>
        <taxon>Nepetoideae</taxon>
        <taxon>Mentheae</taxon>
        <taxon>Salviinae</taxon>
        <taxon>Salvia</taxon>
        <taxon>Salvia subgen. Calosphace</taxon>
        <taxon>core Calosphace</taxon>
    </lineage>
</organism>
<proteinExistence type="inferred from homology"/>
<dbReference type="Proteomes" id="UP000298416">
    <property type="component" value="Unassembled WGS sequence"/>
</dbReference>
<dbReference type="AlphaFoldDB" id="A0A8X9AAU1"/>
<keyword evidence="5 7" id="KW-1133">Transmembrane helix</keyword>
<comment type="subcellular location">
    <subcellularLocation>
        <location evidence="1 7">Cell membrane</location>
        <topology evidence="1 7">Multi-pass membrane protein</topology>
    </subcellularLocation>
</comment>
<accession>A0A8X9AAU1</accession>